<reference evidence="2" key="1">
    <citation type="submission" date="2018-05" db="EMBL/GenBank/DDBJ databases">
        <title>Draft genome of Mucuna pruriens seed.</title>
        <authorList>
            <person name="Nnadi N.E."/>
            <person name="Vos R."/>
            <person name="Hasami M.H."/>
            <person name="Devisetty U.K."/>
            <person name="Aguiy J.C."/>
        </authorList>
    </citation>
    <scope>NUCLEOTIDE SEQUENCE [LARGE SCALE GENOMIC DNA]</scope>
    <source>
        <strain evidence="2">JCA_2017</strain>
    </source>
</reference>
<accession>A0A371IEQ2</accession>
<dbReference type="AlphaFoldDB" id="A0A371IEQ2"/>
<dbReference type="EMBL" id="QJKJ01000274">
    <property type="protein sequence ID" value="RDY13455.1"/>
    <property type="molecule type" value="Genomic_DNA"/>
</dbReference>
<proteinExistence type="predicted"/>
<gene>
    <name evidence="2" type="ORF">CR513_01628</name>
</gene>
<dbReference type="OrthoDB" id="1436780at2759"/>
<sequence>MTGRVSCGKCRLVEVEICRLDEYVCKTPPADCANYTCLYDTIPFKLGAWVPFIDFQCSVLKTLNITSTQLHLNGWAFVRAFEILFKDLGKPPPSNCDGGIDTQITFWMPLGNRVAAPLVPVELKTLRKKKSQLAIRTVGTSAPSLGGIDLSTTQSREPVHKRHWEV</sequence>
<comment type="caution">
    <text evidence="2">The sequence shown here is derived from an EMBL/GenBank/DDBJ whole genome shotgun (WGS) entry which is preliminary data.</text>
</comment>
<evidence type="ECO:0000313" key="2">
    <source>
        <dbReference type="EMBL" id="RDY13455.1"/>
    </source>
</evidence>
<organism evidence="2 3">
    <name type="scientific">Mucuna pruriens</name>
    <name type="common">Velvet bean</name>
    <name type="synonym">Dolichos pruriens</name>
    <dbReference type="NCBI Taxonomy" id="157652"/>
    <lineage>
        <taxon>Eukaryota</taxon>
        <taxon>Viridiplantae</taxon>
        <taxon>Streptophyta</taxon>
        <taxon>Embryophyta</taxon>
        <taxon>Tracheophyta</taxon>
        <taxon>Spermatophyta</taxon>
        <taxon>Magnoliopsida</taxon>
        <taxon>eudicotyledons</taxon>
        <taxon>Gunneridae</taxon>
        <taxon>Pentapetalae</taxon>
        <taxon>rosids</taxon>
        <taxon>fabids</taxon>
        <taxon>Fabales</taxon>
        <taxon>Fabaceae</taxon>
        <taxon>Papilionoideae</taxon>
        <taxon>50 kb inversion clade</taxon>
        <taxon>NPAAA clade</taxon>
        <taxon>indigoferoid/millettioid clade</taxon>
        <taxon>Phaseoleae</taxon>
        <taxon>Mucuna</taxon>
    </lineage>
</organism>
<protein>
    <submittedName>
        <fullName evidence="2">Uncharacterized protein</fullName>
    </submittedName>
</protein>
<keyword evidence="3" id="KW-1185">Reference proteome</keyword>
<feature type="non-terminal residue" evidence="2">
    <location>
        <position position="1"/>
    </location>
</feature>
<dbReference type="Proteomes" id="UP000257109">
    <property type="component" value="Unassembled WGS sequence"/>
</dbReference>
<evidence type="ECO:0000256" key="1">
    <source>
        <dbReference type="SAM" id="MobiDB-lite"/>
    </source>
</evidence>
<feature type="region of interest" description="Disordered" evidence="1">
    <location>
        <begin position="146"/>
        <end position="166"/>
    </location>
</feature>
<name>A0A371IEQ2_MUCPR</name>
<evidence type="ECO:0000313" key="3">
    <source>
        <dbReference type="Proteomes" id="UP000257109"/>
    </source>
</evidence>